<dbReference type="EMBL" id="RCVM01000009">
    <property type="protein sequence ID" value="RLY03237.1"/>
    <property type="molecule type" value="Genomic_DNA"/>
</dbReference>
<gene>
    <name evidence="2" type="ORF">EAF07_05515</name>
</gene>
<comment type="caution">
    <text evidence="2">The sequence shown here is derived from an EMBL/GenBank/DDBJ whole genome shotgun (WGS) entry which is preliminary data.</text>
</comment>
<reference evidence="2 3" key="1">
    <citation type="submission" date="2018-10" db="EMBL/GenBank/DDBJ databases">
        <title>Streptococcus hillyeri sp. nov., isolated from equine tracheal sample.</title>
        <authorList>
            <person name="Macfadyen A.C."/>
            <person name="Waller A."/>
            <person name="Paterson G.K."/>
        </authorList>
    </citation>
    <scope>NUCLEOTIDE SEQUENCE [LARGE SCALE GENOMIC DNA]</scope>
    <source>
        <strain evidence="2 3">28462</strain>
    </source>
</reference>
<evidence type="ECO:0008006" key="4">
    <source>
        <dbReference type="Google" id="ProtNLM"/>
    </source>
</evidence>
<organism evidence="2 3">
    <name type="scientific">Streptococcus hillyeri</name>
    <dbReference type="NCBI Taxonomy" id="2282420"/>
    <lineage>
        <taxon>Bacteria</taxon>
        <taxon>Bacillati</taxon>
        <taxon>Bacillota</taxon>
        <taxon>Bacilli</taxon>
        <taxon>Lactobacillales</taxon>
        <taxon>Streptococcaceae</taxon>
        <taxon>Streptococcus</taxon>
    </lineage>
</organism>
<name>A0A3L9DTK3_9STRE</name>
<dbReference type="RefSeq" id="WP_121835459.1">
    <property type="nucleotide sequence ID" value="NZ_CP163514.1"/>
</dbReference>
<feature type="transmembrane region" description="Helical" evidence="1">
    <location>
        <begin position="12"/>
        <end position="31"/>
    </location>
</feature>
<accession>A0A3L9DTK3</accession>
<dbReference type="PROSITE" id="PS51257">
    <property type="entry name" value="PROKAR_LIPOPROTEIN"/>
    <property type="match status" value="1"/>
</dbReference>
<evidence type="ECO:0000313" key="2">
    <source>
        <dbReference type="EMBL" id="RLY03237.1"/>
    </source>
</evidence>
<proteinExistence type="predicted"/>
<feature type="transmembrane region" description="Helical" evidence="1">
    <location>
        <begin position="46"/>
        <end position="66"/>
    </location>
</feature>
<dbReference type="AlphaFoldDB" id="A0A3L9DTK3"/>
<keyword evidence="3" id="KW-1185">Reference proteome</keyword>
<evidence type="ECO:0000256" key="1">
    <source>
        <dbReference type="SAM" id="Phobius"/>
    </source>
</evidence>
<keyword evidence="1" id="KW-1133">Transmembrane helix</keyword>
<sequence>MQFTYRVRRSNDVKFMIVAIFFMGIACYGLNVKNEWMAALPFLSELYYVILMFYGIILLAALARFLRNAPCLWGDSDFIYYTFFIFWRKKLSWQEIVSLRFEKETHRSQGGVERRMFMTIKSKNHKAIRFEITDWNVYRDDIIYDFQKQNPRIKLRY</sequence>
<keyword evidence="1" id="KW-0472">Membrane</keyword>
<protein>
    <recommendedName>
        <fullName evidence="4">Lipoprotein</fullName>
    </recommendedName>
</protein>
<keyword evidence="1" id="KW-0812">Transmembrane</keyword>
<dbReference type="Proteomes" id="UP000279194">
    <property type="component" value="Unassembled WGS sequence"/>
</dbReference>
<evidence type="ECO:0000313" key="3">
    <source>
        <dbReference type="Proteomes" id="UP000279194"/>
    </source>
</evidence>